<dbReference type="InterPro" id="IPR029050">
    <property type="entry name" value="Immunoprotect_excell_Ig-like"/>
</dbReference>
<dbReference type="Proteomes" id="UP000198891">
    <property type="component" value="Unassembled WGS sequence"/>
</dbReference>
<proteinExistence type="predicted"/>
<evidence type="ECO:0008006" key="5">
    <source>
        <dbReference type="Google" id="ProtNLM"/>
    </source>
</evidence>
<protein>
    <recommendedName>
        <fullName evidence="5">DUF4352 domain-containing protein</fullName>
    </recommendedName>
</protein>
<evidence type="ECO:0000313" key="3">
    <source>
        <dbReference type="EMBL" id="SDZ56614.1"/>
    </source>
</evidence>
<feature type="compositionally biased region" description="Polar residues" evidence="2">
    <location>
        <begin position="34"/>
        <end position="44"/>
    </location>
</feature>
<name>A0A1H3U262_9MICO</name>
<feature type="compositionally biased region" description="Low complexity" evidence="2">
    <location>
        <begin position="16"/>
        <end position="27"/>
    </location>
</feature>
<dbReference type="Gene3D" id="2.60.40.1240">
    <property type="match status" value="1"/>
</dbReference>
<sequence>MIGGGVGAAAGVTIASSQGQTATSTSSPVKTPVASPTPTKSPTPVAQEEGTRTNPFAIGTTLTASSNGRENWTVTVSSVSLNATDVILAENPYNDVPPEGMQYGLVSIDATYTGVDAGDPGNAIRMSFVSAEGRTYDEFDVSVVTPNALFGQNEIYAGTSTTGNIAVLIPSTNAEQGVWALSVDFGDPAFFAAQ</sequence>
<dbReference type="EMBL" id="FNPZ01000010">
    <property type="protein sequence ID" value="SDZ56614.1"/>
    <property type="molecule type" value="Genomic_DNA"/>
</dbReference>
<gene>
    <name evidence="3" type="ORF">SAMN05216554_0061</name>
</gene>
<feature type="region of interest" description="Disordered" evidence="2">
    <location>
        <begin position="16"/>
        <end position="56"/>
    </location>
</feature>
<evidence type="ECO:0000256" key="1">
    <source>
        <dbReference type="ARBA" id="ARBA00022729"/>
    </source>
</evidence>
<organism evidence="3 4">
    <name type="scientific">Herbiconiux ginsengi</name>
    <dbReference type="NCBI Taxonomy" id="381665"/>
    <lineage>
        <taxon>Bacteria</taxon>
        <taxon>Bacillati</taxon>
        <taxon>Actinomycetota</taxon>
        <taxon>Actinomycetes</taxon>
        <taxon>Micrococcales</taxon>
        <taxon>Microbacteriaceae</taxon>
        <taxon>Herbiconiux</taxon>
    </lineage>
</organism>
<evidence type="ECO:0000313" key="4">
    <source>
        <dbReference type="Proteomes" id="UP000198891"/>
    </source>
</evidence>
<keyword evidence="4" id="KW-1185">Reference proteome</keyword>
<keyword evidence="1" id="KW-0732">Signal</keyword>
<reference evidence="3 4" key="1">
    <citation type="submission" date="2016-10" db="EMBL/GenBank/DDBJ databases">
        <authorList>
            <person name="de Groot N.N."/>
        </authorList>
    </citation>
    <scope>NUCLEOTIDE SEQUENCE [LARGE SCALE GENOMIC DNA]</scope>
    <source>
        <strain evidence="3 4">CGMCC 4.3491</strain>
    </source>
</reference>
<dbReference type="AlphaFoldDB" id="A0A1H3U262"/>
<evidence type="ECO:0000256" key="2">
    <source>
        <dbReference type="SAM" id="MobiDB-lite"/>
    </source>
</evidence>
<accession>A0A1H3U262</accession>